<protein>
    <submittedName>
        <fullName evidence="2">NAD-dependent epimerase/dehydratase family protein</fullName>
    </submittedName>
</protein>
<evidence type="ECO:0000259" key="1">
    <source>
        <dbReference type="Pfam" id="PF01370"/>
    </source>
</evidence>
<dbReference type="Pfam" id="PF01370">
    <property type="entry name" value="Epimerase"/>
    <property type="match status" value="1"/>
</dbReference>
<accession>A0AB39BCN9</accession>
<dbReference type="GO" id="GO:0004029">
    <property type="term" value="F:aldehyde dehydrogenase (NAD+) activity"/>
    <property type="evidence" value="ECO:0007669"/>
    <property type="project" value="TreeGrafter"/>
</dbReference>
<dbReference type="InterPro" id="IPR036291">
    <property type="entry name" value="NAD(P)-bd_dom_sf"/>
</dbReference>
<evidence type="ECO:0000313" key="2">
    <source>
        <dbReference type="EMBL" id="XDI03891.1"/>
    </source>
</evidence>
<name>A0AB39BCN9_9MICO</name>
<dbReference type="Gene3D" id="3.40.50.720">
    <property type="entry name" value="NAD(P)-binding Rossmann-like Domain"/>
    <property type="match status" value="1"/>
</dbReference>
<organism evidence="2">
    <name type="scientific">Herbiconiux sp. A18JL235</name>
    <dbReference type="NCBI Taxonomy" id="3152363"/>
    <lineage>
        <taxon>Bacteria</taxon>
        <taxon>Bacillati</taxon>
        <taxon>Actinomycetota</taxon>
        <taxon>Actinomycetes</taxon>
        <taxon>Micrococcales</taxon>
        <taxon>Microbacteriaceae</taxon>
        <taxon>Herbiconiux</taxon>
    </lineage>
</organism>
<dbReference type="EMBL" id="CP162511">
    <property type="protein sequence ID" value="XDI03891.1"/>
    <property type="molecule type" value="Genomic_DNA"/>
</dbReference>
<dbReference type="PANTHER" id="PTHR48079">
    <property type="entry name" value="PROTEIN YEEZ"/>
    <property type="match status" value="1"/>
</dbReference>
<dbReference type="InterPro" id="IPR051783">
    <property type="entry name" value="NAD(P)-dependent_oxidoreduct"/>
</dbReference>
<dbReference type="GO" id="GO:0005737">
    <property type="term" value="C:cytoplasm"/>
    <property type="evidence" value="ECO:0007669"/>
    <property type="project" value="TreeGrafter"/>
</dbReference>
<dbReference type="AlphaFoldDB" id="A0AB39BCN9"/>
<sequence length="313" mass="33444">MTDRHVIVGAGPVGRHVAELLADRGSEVVVVTRSGRDTGIPGVAGVRADAGDAEALTRVTDGASVLYNCANPGDYTQWETSWPPLAASLLETARRTGAVYAVTGNLYPYGPVDGPMTESLPDAATDHKGRLRARMWAEAKAEHEAGRMRAVEVRGSDYVGPGVGANGHVTRLLPTARLGKRASVIGDPDQPHSFTDVLDVARLLVAAAEDPSAHGRVWHVPTNAPRTQRQALTEVLAAGGLPPVAVSRIPAPFLKLGALFSPMLRELGELSYQWTRPYVLDDSESRAHFGMEPTPWGEVCERTIAPYRLAQPA</sequence>
<dbReference type="RefSeq" id="WP_368496310.1">
    <property type="nucleotide sequence ID" value="NZ_CP162511.1"/>
</dbReference>
<reference evidence="2" key="1">
    <citation type="submission" date="2024-05" db="EMBL/GenBank/DDBJ databases">
        <title>Herbiconiux sp. A18JL235.</title>
        <authorList>
            <person name="Zhang G."/>
        </authorList>
    </citation>
    <scope>NUCLEOTIDE SEQUENCE</scope>
    <source>
        <strain evidence="2">A18JL235</strain>
    </source>
</reference>
<dbReference type="PANTHER" id="PTHR48079:SF6">
    <property type="entry name" value="NAD(P)-BINDING DOMAIN-CONTAINING PROTEIN-RELATED"/>
    <property type="match status" value="1"/>
</dbReference>
<dbReference type="InterPro" id="IPR001509">
    <property type="entry name" value="Epimerase_deHydtase"/>
</dbReference>
<dbReference type="SUPFAM" id="SSF51735">
    <property type="entry name" value="NAD(P)-binding Rossmann-fold domains"/>
    <property type="match status" value="1"/>
</dbReference>
<proteinExistence type="predicted"/>
<gene>
    <name evidence="2" type="ORF">ABFY20_11070</name>
</gene>
<feature type="domain" description="NAD-dependent epimerase/dehydratase" evidence="1">
    <location>
        <begin position="7"/>
        <end position="218"/>
    </location>
</feature>